<protein>
    <recommendedName>
        <fullName evidence="10">TLDc domain-containing protein</fullName>
    </recommendedName>
</protein>
<dbReference type="GO" id="GO:0072657">
    <property type="term" value="P:protein localization to membrane"/>
    <property type="evidence" value="ECO:0007669"/>
    <property type="project" value="TreeGrafter"/>
</dbReference>
<evidence type="ECO:0000256" key="9">
    <source>
        <dbReference type="SAM" id="SignalP"/>
    </source>
</evidence>
<evidence type="ECO:0000256" key="8">
    <source>
        <dbReference type="SAM" id="Phobius"/>
    </source>
</evidence>
<evidence type="ECO:0000259" key="10">
    <source>
        <dbReference type="PROSITE" id="PS51886"/>
    </source>
</evidence>
<feature type="signal peptide" evidence="9">
    <location>
        <begin position="1"/>
        <end position="19"/>
    </location>
</feature>
<feature type="transmembrane region" description="Helical" evidence="8">
    <location>
        <begin position="609"/>
        <end position="638"/>
    </location>
</feature>
<keyword evidence="3 8" id="KW-0812">Transmembrane</keyword>
<dbReference type="Pfam" id="PF07534">
    <property type="entry name" value="TLD"/>
    <property type="match status" value="1"/>
</dbReference>
<evidence type="ECO:0000256" key="2">
    <source>
        <dbReference type="ARBA" id="ARBA00005227"/>
    </source>
</evidence>
<dbReference type="EMBL" id="CAJNOQ010003405">
    <property type="protein sequence ID" value="CAF1010802.1"/>
    <property type="molecule type" value="Genomic_DNA"/>
</dbReference>
<feature type="region of interest" description="Disordered" evidence="7">
    <location>
        <begin position="934"/>
        <end position="962"/>
    </location>
</feature>
<dbReference type="InterPro" id="IPR000195">
    <property type="entry name" value="Rab-GAP-TBC_dom"/>
</dbReference>
<dbReference type="Proteomes" id="UP000663829">
    <property type="component" value="Unassembled WGS sequence"/>
</dbReference>
<gene>
    <name evidence="11" type="ORF">GPM918_LOCUS14256</name>
    <name evidence="12" type="ORF">SRO942_LOCUS14256</name>
</gene>
<keyword evidence="5 8" id="KW-1133">Transmembrane helix</keyword>
<organism evidence="11 13">
    <name type="scientific">Didymodactylos carnosus</name>
    <dbReference type="NCBI Taxonomy" id="1234261"/>
    <lineage>
        <taxon>Eukaryota</taxon>
        <taxon>Metazoa</taxon>
        <taxon>Spiralia</taxon>
        <taxon>Gnathifera</taxon>
        <taxon>Rotifera</taxon>
        <taxon>Eurotatoria</taxon>
        <taxon>Bdelloidea</taxon>
        <taxon>Philodinida</taxon>
        <taxon>Philodinidae</taxon>
        <taxon>Didymodactylos</taxon>
    </lineage>
</organism>
<dbReference type="OrthoDB" id="1666796at2759"/>
<proteinExistence type="inferred from homology"/>
<evidence type="ECO:0000313" key="12">
    <source>
        <dbReference type="EMBL" id="CAF3782110.1"/>
    </source>
</evidence>
<name>A0A814HMB9_9BILA</name>
<evidence type="ECO:0000256" key="5">
    <source>
        <dbReference type="ARBA" id="ARBA00022989"/>
    </source>
</evidence>
<evidence type="ECO:0000313" key="13">
    <source>
        <dbReference type="Proteomes" id="UP000663829"/>
    </source>
</evidence>
<feature type="domain" description="TLDc" evidence="10">
    <location>
        <begin position="1088"/>
        <end position="1261"/>
    </location>
</feature>
<keyword evidence="13" id="KW-1185">Reference proteome</keyword>
<feature type="transmembrane region" description="Helical" evidence="8">
    <location>
        <begin position="382"/>
        <end position="407"/>
    </location>
</feature>
<evidence type="ECO:0000256" key="3">
    <source>
        <dbReference type="ARBA" id="ARBA00022692"/>
    </source>
</evidence>
<dbReference type="PANTHER" id="PTHR10766">
    <property type="entry name" value="TRANSMEMBRANE 9 SUPERFAMILY PROTEIN"/>
    <property type="match status" value="1"/>
</dbReference>
<feature type="transmembrane region" description="Helical" evidence="8">
    <location>
        <begin position="419"/>
        <end position="443"/>
    </location>
</feature>
<dbReference type="SMART" id="SM00164">
    <property type="entry name" value="TBC"/>
    <property type="match status" value="1"/>
</dbReference>
<feature type="transmembrane region" description="Helical" evidence="8">
    <location>
        <begin position="538"/>
        <end position="566"/>
    </location>
</feature>
<feature type="region of interest" description="Disordered" evidence="7">
    <location>
        <begin position="1019"/>
        <end position="1041"/>
    </location>
</feature>
<accession>A0A814HMB9</accession>
<evidence type="ECO:0000256" key="7">
    <source>
        <dbReference type="SAM" id="MobiDB-lite"/>
    </source>
</evidence>
<feature type="compositionally biased region" description="Low complexity" evidence="7">
    <location>
        <begin position="934"/>
        <end position="943"/>
    </location>
</feature>
<dbReference type="Proteomes" id="UP000681722">
    <property type="component" value="Unassembled WGS sequence"/>
</dbReference>
<evidence type="ECO:0000256" key="1">
    <source>
        <dbReference type="ARBA" id="ARBA00004141"/>
    </source>
</evidence>
<keyword evidence="4 9" id="KW-0732">Signal</keyword>
<comment type="caution">
    <text evidence="11">The sequence shown here is derived from an EMBL/GenBank/DDBJ whole genome shotgun (WGS) entry which is preliminary data.</text>
</comment>
<feature type="transmembrane region" description="Helical" evidence="8">
    <location>
        <begin position="455"/>
        <end position="478"/>
    </location>
</feature>
<sequence length="1261" mass="145322">MIKSFNIFFIVISIGLSSAFYLPGLAPNVFCQTEVQDTKCKAKVEVFVNRLDSVESVLPYEYSYFGFCKIKDKQSSPVENLGQVLFGERIRPSPYKFNFLEDQACEKVCEQKYDDIPGDQKLLKRLMKGIALNYQQHWIIDNMPVTLCYTNTDKKEFCSRGFPIGCYVTKSGLSKESCNILDGQNDTYYVFNHLDFEITYHSGQGETWGGNFQDKGGRLIAAKVQVSSLNSDSCEKGSAPIAFQSNKKKVTIPYTYSVKFIKNNDVRWASRWDYILKSLPQTRIQWFSILNSLVIVLFLSGMVAMILLRTLHKDIARYNQMVDADEAQEEFGWKLVHGDVFRPPQRGMLLAVLVGNGVQIAIMSLITLIFACLGFLSPASRGALMTCAIVCYVLLGTPAGYTSARLYKSFGGENWKKNVLMTAFSCPGVIFGVFFILNIVLWFNGSSAAIPFTTFLALLALWFCVSTPLVFFGAYLGFKRPASENPVRTNQIPRQVPEQTLYTKPLPGILMGGILPFGCIFIQLFFILNSIWAHQYYYFFGFLMVVYLILILTCSETTILLCYFHLCAEDYNWWWRSILTSGFTAVYFFIYSIYYFVTKLEINDGTSTFLYFGYTLMLTFVLFLFTGTIGFLACFWFMINTISTATSLCSKSDQLTPSPNDILLQSELAPFNTNFIDEKFLQKLNPLSLTSPQILTDLHLPLASCDQQQHLRLKHLFRTTTLHLSHLKRSSLWYNLITSSVDKPARSRNSVEHYKEDVRNMFGRDNQINVNFPSFVDNKYDQYYHLNQNGRDAVKHILSVFAYHKPDITLSPLLYSITSLLLHYMTEIHVYEVLYILTSSENFKFITQTEIQWNSLCQLFKQMLRKHSKSTHELIIKHGHSHLFDNWLLFIYKLPFLYAVHIFDCLLIEGIKVWIRIGLALFDLFLKCNINNNNGNQEQPQPNNRKRKSSLRQTFHRQVNKQRPKSIGNDYYELFNQFIRNINIPADKLFKYAFSIRNLKRKDILRILDTEEQRLRAERKKVSTRANGYGGQQDDGISNNPSLESLRTAINSATSIKRSESHLQQANSIMFSSHTRSLPIMIREIDTSILSHAQIAFLWSLLPKRLSVFQPELVYTSRIHGHRLLTLYDHVEYYEHCIIIIKNQLMEIFGAFCSGSWAQRYQHRNQYFGNGETFLFTFVPQNYVYKWVGLEHRAKLTEEYFLCGDNERLMIGGSSNPLNIGLSIDQDLFTGSTKQCDTFLNQPLSSLEKFEILDIEVIGFK</sequence>
<evidence type="ECO:0000313" key="11">
    <source>
        <dbReference type="EMBL" id="CAF1010802.1"/>
    </source>
</evidence>
<feature type="transmembrane region" description="Helical" evidence="8">
    <location>
        <begin position="286"/>
        <end position="308"/>
    </location>
</feature>
<dbReference type="GO" id="GO:0016020">
    <property type="term" value="C:membrane"/>
    <property type="evidence" value="ECO:0007669"/>
    <property type="project" value="UniProtKB-SubCell"/>
</dbReference>
<keyword evidence="6 8" id="KW-0472">Membrane</keyword>
<evidence type="ECO:0000256" key="4">
    <source>
        <dbReference type="ARBA" id="ARBA00022729"/>
    </source>
</evidence>
<dbReference type="PROSITE" id="PS51886">
    <property type="entry name" value="TLDC"/>
    <property type="match status" value="1"/>
</dbReference>
<dbReference type="PANTHER" id="PTHR10766:SF176">
    <property type="entry name" value="TRANSMEMBRANE 9 SUPERFAMILY MEMBER"/>
    <property type="match status" value="1"/>
</dbReference>
<dbReference type="Gene3D" id="1.10.472.80">
    <property type="entry name" value="Ypt/Rab-GAP domain of gyp1p, domain 3"/>
    <property type="match status" value="1"/>
</dbReference>
<feature type="transmembrane region" description="Helical" evidence="8">
    <location>
        <begin position="509"/>
        <end position="532"/>
    </location>
</feature>
<dbReference type="SMART" id="SM00584">
    <property type="entry name" value="TLDc"/>
    <property type="match status" value="1"/>
</dbReference>
<dbReference type="Pfam" id="PF02990">
    <property type="entry name" value="EMP70"/>
    <property type="match status" value="1"/>
</dbReference>
<dbReference type="AlphaFoldDB" id="A0A814HMB9"/>
<dbReference type="EMBL" id="CAJOBC010003405">
    <property type="protein sequence ID" value="CAF3782110.1"/>
    <property type="molecule type" value="Genomic_DNA"/>
</dbReference>
<feature type="compositionally biased region" description="Basic residues" evidence="7">
    <location>
        <begin position="944"/>
        <end position="962"/>
    </location>
</feature>
<feature type="transmembrane region" description="Helical" evidence="8">
    <location>
        <begin position="578"/>
        <end position="597"/>
    </location>
</feature>
<dbReference type="InterPro" id="IPR006571">
    <property type="entry name" value="TLDc_dom"/>
</dbReference>
<dbReference type="Pfam" id="PF00566">
    <property type="entry name" value="RabGAP-TBC"/>
    <property type="match status" value="1"/>
</dbReference>
<evidence type="ECO:0000256" key="6">
    <source>
        <dbReference type="ARBA" id="ARBA00023136"/>
    </source>
</evidence>
<dbReference type="InterPro" id="IPR004240">
    <property type="entry name" value="EMP70"/>
</dbReference>
<feature type="chain" id="PRO_5035684285" description="TLDc domain-containing protein" evidence="9">
    <location>
        <begin position="20"/>
        <end position="1261"/>
    </location>
</feature>
<comment type="similarity">
    <text evidence="2">Belongs to the nonaspanin (TM9SF) (TC 9.A.2) family.</text>
</comment>
<reference evidence="11" key="1">
    <citation type="submission" date="2021-02" db="EMBL/GenBank/DDBJ databases">
        <authorList>
            <person name="Nowell W R."/>
        </authorList>
    </citation>
    <scope>NUCLEOTIDE SEQUENCE</scope>
</reference>
<comment type="subcellular location">
    <subcellularLocation>
        <location evidence="1">Membrane</location>
        <topology evidence="1">Multi-pass membrane protein</topology>
    </subcellularLocation>
</comment>
<feature type="transmembrane region" description="Helical" evidence="8">
    <location>
        <begin position="349"/>
        <end position="376"/>
    </location>
</feature>